<name>A0A2C6J8Q4_9APIC</name>
<comment type="caution">
    <text evidence="1">The sequence shown here is derived from an EMBL/GenBank/DDBJ whole genome shotgun (WGS) entry which is preliminary data.</text>
</comment>
<dbReference type="RefSeq" id="XP_067917055.1">
    <property type="nucleotide sequence ID" value="XM_068070969.1"/>
</dbReference>
<protein>
    <submittedName>
        <fullName evidence="1">Uncharacterized protein</fullName>
    </submittedName>
</protein>
<proteinExistence type="predicted"/>
<keyword evidence="2" id="KW-1185">Reference proteome</keyword>
<dbReference type="GeneID" id="94434180"/>
<evidence type="ECO:0000313" key="1">
    <source>
        <dbReference type="EMBL" id="PHJ15321.1"/>
    </source>
</evidence>
<feature type="non-terminal residue" evidence="1">
    <location>
        <position position="46"/>
    </location>
</feature>
<gene>
    <name evidence="1" type="ORF">CSUI_010868</name>
</gene>
<reference evidence="1 2" key="1">
    <citation type="journal article" date="2017" name="Int. J. Parasitol.">
        <title>The genome of the protozoan parasite Cystoisospora suis and a reverse vaccinology approach to identify vaccine candidates.</title>
        <authorList>
            <person name="Palmieri N."/>
            <person name="Shrestha A."/>
            <person name="Ruttkowski B."/>
            <person name="Beck T."/>
            <person name="Vogl C."/>
            <person name="Tomley F."/>
            <person name="Blake D.P."/>
            <person name="Joachim A."/>
        </authorList>
    </citation>
    <scope>NUCLEOTIDE SEQUENCE [LARGE SCALE GENOMIC DNA]</scope>
    <source>
        <strain evidence="1 2">Wien I</strain>
    </source>
</reference>
<dbReference type="Proteomes" id="UP000221165">
    <property type="component" value="Unassembled WGS sequence"/>
</dbReference>
<sequence length="46" mass="4968">QFSSPSTSPHVSFFTDGSLGVISSPETSVRKRSFGGCRRVLTSFET</sequence>
<dbReference type="EMBL" id="MIGC01008655">
    <property type="protein sequence ID" value="PHJ15321.1"/>
    <property type="molecule type" value="Genomic_DNA"/>
</dbReference>
<evidence type="ECO:0000313" key="2">
    <source>
        <dbReference type="Proteomes" id="UP000221165"/>
    </source>
</evidence>
<organism evidence="1 2">
    <name type="scientific">Cystoisospora suis</name>
    <dbReference type="NCBI Taxonomy" id="483139"/>
    <lineage>
        <taxon>Eukaryota</taxon>
        <taxon>Sar</taxon>
        <taxon>Alveolata</taxon>
        <taxon>Apicomplexa</taxon>
        <taxon>Conoidasida</taxon>
        <taxon>Coccidia</taxon>
        <taxon>Eucoccidiorida</taxon>
        <taxon>Eimeriorina</taxon>
        <taxon>Sarcocystidae</taxon>
        <taxon>Cystoisospora</taxon>
    </lineage>
</organism>
<dbReference type="AlphaFoldDB" id="A0A2C6J8Q4"/>
<feature type="non-terminal residue" evidence="1">
    <location>
        <position position="1"/>
    </location>
</feature>
<accession>A0A2C6J8Q4</accession>
<dbReference type="VEuPathDB" id="ToxoDB:CSUI_010868"/>